<protein>
    <recommendedName>
        <fullName evidence="4">Ancestral polypeptide</fullName>
    </recommendedName>
</protein>
<dbReference type="AlphaFoldDB" id="A0ABD7CAV6"/>
<gene>
    <name evidence="2" type="ORF">HGK51_03565</name>
</gene>
<keyword evidence="1" id="KW-0812">Transmembrane</keyword>
<dbReference type="RefSeq" id="WP_237393202.1">
    <property type="nucleotide sequence ID" value="NZ_CP051511.1"/>
</dbReference>
<sequence length="122" mass="13501">MASIASLILGISNFWNFAGWGSIGLGVVGIFKSVWSFFDSDHKKSQQKKAVDKNLGKVCEEIAEDVRNQIEDAKKGICEKVESLKVGLNDPVVCYECMREGLIKAGEGLWQISNHIKTRIAQ</sequence>
<keyword evidence="1" id="KW-0472">Membrane</keyword>
<evidence type="ECO:0000313" key="3">
    <source>
        <dbReference type="Proteomes" id="UP000662764"/>
    </source>
</evidence>
<organism evidence="2 3">
    <name type="scientific">Helicobacter pylori</name>
    <name type="common">Campylobacter pylori</name>
    <dbReference type="NCBI Taxonomy" id="210"/>
    <lineage>
        <taxon>Bacteria</taxon>
        <taxon>Pseudomonadati</taxon>
        <taxon>Campylobacterota</taxon>
        <taxon>Epsilonproteobacteria</taxon>
        <taxon>Campylobacterales</taxon>
        <taxon>Helicobacteraceae</taxon>
        <taxon>Helicobacter</taxon>
    </lineage>
</organism>
<evidence type="ECO:0000313" key="2">
    <source>
        <dbReference type="EMBL" id="QQW98802.1"/>
    </source>
</evidence>
<dbReference type="EMBL" id="CP051511">
    <property type="protein sequence ID" value="QQW98802.1"/>
    <property type="molecule type" value="Genomic_DNA"/>
</dbReference>
<evidence type="ECO:0000256" key="1">
    <source>
        <dbReference type="SAM" id="Phobius"/>
    </source>
</evidence>
<dbReference type="Proteomes" id="UP000662764">
    <property type="component" value="Chromosome"/>
</dbReference>
<reference evidence="2 3" key="1">
    <citation type="journal article" date="2020" name="Front. Microbiol.">
        <title>Identification of New Helicobacter pylori Subpopulations in Native Americans and Mestizos From Peru.</title>
        <authorList>
            <person name="Gutierrez-Escobar A.J."/>
            <person name="Velapatino B."/>
            <person name="Borda V."/>
            <person name="Rabkin C.S."/>
            <person name="Tarazona-Santos E."/>
            <person name="Cabrera L."/>
            <person name="Cok J."/>
            <person name="Hooper C.C."/>
            <person name="Jahuira-Arias H."/>
            <person name="Herrera P."/>
            <person name="Noureen M."/>
            <person name="Wang D."/>
            <person name="Romero-Gallo J."/>
            <person name="Tran B."/>
            <person name="Peek R.M. Jr"/>
            <person name="Berg D.E."/>
            <person name="Gilman R.H."/>
            <person name="Camargo M.C."/>
        </authorList>
    </citation>
    <scope>NUCLEOTIDE SEQUENCE [LARGE SCALE GENOMIC DNA]</scope>
    <source>
        <strain evidence="2 3">ASHA-006</strain>
    </source>
</reference>
<evidence type="ECO:0008006" key="4">
    <source>
        <dbReference type="Google" id="ProtNLM"/>
    </source>
</evidence>
<feature type="transmembrane region" description="Helical" evidence="1">
    <location>
        <begin position="17"/>
        <end position="38"/>
    </location>
</feature>
<keyword evidence="1" id="KW-1133">Transmembrane helix</keyword>
<name>A0ABD7CAV6_HELPX</name>
<proteinExistence type="predicted"/>
<accession>A0ABD7CAV6</accession>